<proteinExistence type="predicted"/>
<name>A0A2A2M4I3_9BILA</name>
<evidence type="ECO:0000256" key="1">
    <source>
        <dbReference type="SAM" id="MobiDB-lite"/>
    </source>
</evidence>
<gene>
    <name evidence="2" type="ORF">WR25_03134</name>
</gene>
<reference evidence="2 3" key="1">
    <citation type="journal article" date="2017" name="Curr. Biol.">
        <title>Genome architecture and evolution of a unichromosomal asexual nematode.</title>
        <authorList>
            <person name="Fradin H."/>
            <person name="Zegar C."/>
            <person name="Gutwein M."/>
            <person name="Lucas J."/>
            <person name="Kovtun M."/>
            <person name="Corcoran D."/>
            <person name="Baugh L.R."/>
            <person name="Kiontke K."/>
            <person name="Gunsalus K."/>
            <person name="Fitch D.H."/>
            <person name="Piano F."/>
        </authorList>
    </citation>
    <scope>NUCLEOTIDE SEQUENCE [LARGE SCALE GENOMIC DNA]</scope>
    <source>
        <strain evidence="2">PF1309</strain>
    </source>
</reference>
<comment type="caution">
    <text evidence="2">The sequence shown here is derived from an EMBL/GenBank/DDBJ whole genome shotgun (WGS) entry which is preliminary data.</text>
</comment>
<dbReference type="AlphaFoldDB" id="A0A2A2M4I3"/>
<keyword evidence="3" id="KW-1185">Reference proteome</keyword>
<feature type="region of interest" description="Disordered" evidence="1">
    <location>
        <begin position="73"/>
        <end position="97"/>
    </location>
</feature>
<evidence type="ECO:0000313" key="2">
    <source>
        <dbReference type="EMBL" id="PAV93390.1"/>
    </source>
</evidence>
<accession>A0A2A2M4I3</accession>
<organism evidence="2 3">
    <name type="scientific">Diploscapter pachys</name>
    <dbReference type="NCBI Taxonomy" id="2018661"/>
    <lineage>
        <taxon>Eukaryota</taxon>
        <taxon>Metazoa</taxon>
        <taxon>Ecdysozoa</taxon>
        <taxon>Nematoda</taxon>
        <taxon>Chromadorea</taxon>
        <taxon>Rhabditida</taxon>
        <taxon>Rhabditina</taxon>
        <taxon>Rhabditomorpha</taxon>
        <taxon>Rhabditoidea</taxon>
        <taxon>Rhabditidae</taxon>
        <taxon>Diploscapter</taxon>
    </lineage>
</organism>
<sequence>MNPRLMESIATSQTNAETPSAICSPEILAMRIGPPNSSIERRPLMIWPIVSSVPPMISPVIRTPAIGASARLTGASKGSPLCKPSRPMRYSLPNRSR</sequence>
<dbReference type="EMBL" id="LIAE01005363">
    <property type="protein sequence ID" value="PAV93390.1"/>
    <property type="molecule type" value="Genomic_DNA"/>
</dbReference>
<evidence type="ECO:0000313" key="3">
    <source>
        <dbReference type="Proteomes" id="UP000218231"/>
    </source>
</evidence>
<dbReference type="Proteomes" id="UP000218231">
    <property type="component" value="Unassembled WGS sequence"/>
</dbReference>
<protein>
    <submittedName>
        <fullName evidence="2">Uncharacterized protein</fullName>
    </submittedName>
</protein>